<feature type="transmembrane region" description="Helical" evidence="1">
    <location>
        <begin position="26"/>
        <end position="49"/>
    </location>
</feature>
<dbReference type="RefSeq" id="WP_289957741.1">
    <property type="nucleotide sequence ID" value="NZ_JAUEMJ010000003.1"/>
</dbReference>
<sequence length="195" mass="21126">MYPAPASTPSPDATPVPIGRRIACRWACFGAASAALAVLGAVLTVLAAVDMARPGRGPFMSFGRSAFLLLFCGTLAFVCLRMAERHRHLAISTDFAGLWITERDAGAVIAWNDVAAIGLHEYALTGSSSRFFKSWSIELRLHEPLEPGDPLLDSFVLPADPPRYMIRLPHGTRIDAMAAVRARVPELWQEAPDAD</sequence>
<evidence type="ECO:0000256" key="1">
    <source>
        <dbReference type="SAM" id="Phobius"/>
    </source>
</evidence>
<dbReference type="Proteomes" id="UP001171902">
    <property type="component" value="Unassembled WGS sequence"/>
</dbReference>
<keyword evidence="3" id="KW-1185">Reference proteome</keyword>
<gene>
    <name evidence="2" type="ORF">QWI33_13910</name>
</gene>
<keyword evidence="1" id="KW-0472">Membrane</keyword>
<keyword evidence="1" id="KW-1133">Transmembrane helix</keyword>
<comment type="caution">
    <text evidence="2">The sequence shown here is derived from an EMBL/GenBank/DDBJ whole genome shotgun (WGS) entry which is preliminary data.</text>
</comment>
<feature type="transmembrane region" description="Helical" evidence="1">
    <location>
        <begin position="61"/>
        <end position="80"/>
    </location>
</feature>
<accession>A0ABT7YQG3</accession>
<protein>
    <recommendedName>
        <fullName evidence="4">PH domain-containing protein</fullName>
    </recommendedName>
</protein>
<dbReference type="EMBL" id="JAUEMJ010000003">
    <property type="protein sequence ID" value="MDN3240826.1"/>
    <property type="molecule type" value="Genomic_DNA"/>
</dbReference>
<name>A0ABT7YQG3_9ACTN</name>
<evidence type="ECO:0000313" key="2">
    <source>
        <dbReference type="EMBL" id="MDN3240826.1"/>
    </source>
</evidence>
<proteinExistence type="predicted"/>
<evidence type="ECO:0008006" key="4">
    <source>
        <dbReference type="Google" id="ProtNLM"/>
    </source>
</evidence>
<organism evidence="2 3">
    <name type="scientific">Glycomyces tritici</name>
    <dbReference type="NCBI Taxonomy" id="2665176"/>
    <lineage>
        <taxon>Bacteria</taxon>
        <taxon>Bacillati</taxon>
        <taxon>Actinomycetota</taxon>
        <taxon>Actinomycetes</taxon>
        <taxon>Glycomycetales</taxon>
        <taxon>Glycomycetaceae</taxon>
        <taxon>Glycomyces</taxon>
    </lineage>
</organism>
<reference evidence="2" key="1">
    <citation type="submission" date="2023-06" db="EMBL/GenBank/DDBJ databases">
        <title>Gycomyces niveus sp.nov., a novel actinomycete isolated from soil in Shouguang.</title>
        <authorList>
            <person name="Yang X."/>
            <person name="Zhao J."/>
        </authorList>
    </citation>
    <scope>NUCLEOTIDE SEQUENCE</scope>
    <source>
        <strain evidence="2">NEAU C2</strain>
    </source>
</reference>
<keyword evidence="1" id="KW-0812">Transmembrane</keyword>
<evidence type="ECO:0000313" key="3">
    <source>
        <dbReference type="Proteomes" id="UP001171902"/>
    </source>
</evidence>